<sequence length="1279" mass="142996">MSFDPNPTGPDRQDQPVPSARLLSNGRYTTLLTTAGAGFSMRGDQSLSRWSGDRVEDGEGWFFYLRDLDSGEWWSLGLQPTGRAADSRTVGYEPGRFILRCENSDIEAVLEVCVSPEDDLELRRVTLKNWSGQHRRIEITSYLEVVLNHPAADAAHPAFSKLFVQTEFVAEREVLLARRRPRSAHEDYPWLAAAALGSGELTYETDRICFLGRNRTPAEPQALRDERPLSGGVGNVLDPVFALRRRLELGPGTQQTVVFLLGVAEDRNRVLELIERCSSGDAVSAIYAHAAAFEQELLRQFAINETEAEMFQSLAGAVLYGDPKLRAPDSMLLGAVGPLSNLDRYGLPFYRPIVLLRARGRDDSRVAEIIKAQRYWLAKGLRFALVILSLETGLDWGDLGELEQHVFIRTEKDISPSDLDLLYAAARIVLDEGVPPFRSELAVPSARAQRVVLPPQPKKSGEREELRFYNGYGGFAADGSEYVVRLDCSDGVVQGPPLPWINVVANENFGFLVSERGAGYTWHRNSREHRLTPWSNDPVTDACGEALYLRDEDTGAFWSPLPGPCPAPTAYEVRHGFGYSRFSSAYDDLDQELVLFVPRHDPVKICQWRIRNDGASRRRLSLFSWQRLVLGGTPAESGRFVISRYDPDIGVLFFVNPLAGEFSDGVAFAAVVGRPNAINFTADRESFIGRNGHPESPRALAAQVPLDGRHGPNFDPCAAVQLQIELEPGKAFECAFLLGEMLAEDDSRSLIERYRQAGAIDNALAEIQAFWRDLVTRLQIETPSPAIDLMVNGWLAYQNLSCRVWGRSAFYQSGGAFGYRDQLQDVSALIYLRPDLTRAQILLHAAHQFVEGDVLHWWHPEPLERGLRTRFSDDLVWLPYVTAFYVRSTGDWSLLDESVPFLTARLLAEGEDEAYLKPDDSGQAADIYEHCCRALDRSLTRGAHGLPLMGTGDWNDGMNRVGREGRGESVWMGFFLYHVLDEFLPICEKRGDSVRIETYRAYREHLYQALNEAGWDGDWYRRAYYDDGTPLGSKHGDECRIDALAQAWAVISGAAPPDRANRALDAVEEHLISESDGLIRLLTPPFVDTPHDPGYIKGYVAGVRENGGQYTHAACWVVRAMAEMGRNDRAARLLEMLSPVSHARTRELTDVYRVEPYVIAADVYGESPHVGRGGWTWYTGSAGWMYRVALESLLGFRLKDGAFLELKPSIPAEWPEFAIHYRHPVNATQYTIRVKNPNGTRGAVLSAELDRQALSVEQGVARIPLLSDNRHHEVVVTLG</sequence>
<name>A0ABM9I386_9GAMM</name>
<protein>
    <submittedName>
        <fullName evidence="6">N,N'-diacetylchitobiose phosphorylase</fullName>
        <ecNumber evidence="6">2.4.1.280</ecNumber>
    </submittedName>
</protein>
<dbReference type="Proteomes" id="UP001162030">
    <property type="component" value="Chromosome"/>
</dbReference>
<feature type="domain" description="Glycosyl hydrolase 94 catalytic" evidence="5">
    <location>
        <begin position="770"/>
        <end position="1195"/>
    </location>
</feature>
<feature type="domain" description="Glycosyl hydrolase 94 supersandwich" evidence="4">
    <location>
        <begin position="11"/>
        <end position="278"/>
    </location>
</feature>
<dbReference type="EC" id="2.4.1.280" evidence="6"/>
<organism evidence="6 7">
    <name type="scientific">Methylocaldum szegediense</name>
    <dbReference type="NCBI Taxonomy" id="73780"/>
    <lineage>
        <taxon>Bacteria</taxon>
        <taxon>Pseudomonadati</taxon>
        <taxon>Pseudomonadota</taxon>
        <taxon>Gammaproteobacteria</taxon>
        <taxon>Methylococcales</taxon>
        <taxon>Methylococcaceae</taxon>
        <taxon>Methylocaldum</taxon>
    </lineage>
</organism>
<dbReference type="SUPFAM" id="SSF74650">
    <property type="entry name" value="Galactose mutarotase-like"/>
    <property type="match status" value="2"/>
</dbReference>
<evidence type="ECO:0000259" key="5">
    <source>
        <dbReference type="Pfam" id="PF17167"/>
    </source>
</evidence>
<dbReference type="InterPro" id="IPR008928">
    <property type="entry name" value="6-hairpin_glycosidase_sf"/>
</dbReference>
<gene>
    <name evidence="6" type="ORF">MSZNOR_2707</name>
</gene>
<dbReference type="InterPro" id="IPR010383">
    <property type="entry name" value="Glyco_hydrolase_94_b-supersand"/>
</dbReference>
<dbReference type="InterPro" id="IPR037824">
    <property type="entry name" value="GH94N_2_NdvB"/>
</dbReference>
<dbReference type="CDD" id="cd11756">
    <property type="entry name" value="GH94N_ChvB_NdvB_1_like"/>
    <property type="match status" value="1"/>
</dbReference>
<proteinExistence type="predicted"/>
<dbReference type="InterPro" id="IPR011013">
    <property type="entry name" value="Gal_mutarotase_sf_dom"/>
</dbReference>
<evidence type="ECO:0000256" key="1">
    <source>
        <dbReference type="ARBA" id="ARBA00022676"/>
    </source>
</evidence>
<evidence type="ECO:0000313" key="7">
    <source>
        <dbReference type="Proteomes" id="UP001162030"/>
    </source>
</evidence>
<dbReference type="GO" id="GO:0016757">
    <property type="term" value="F:glycosyltransferase activity"/>
    <property type="evidence" value="ECO:0007669"/>
    <property type="project" value="UniProtKB-KW"/>
</dbReference>
<dbReference type="Pfam" id="PF17167">
    <property type="entry name" value="Glyco_hydro_94"/>
    <property type="match status" value="1"/>
</dbReference>
<dbReference type="EMBL" id="OX458333">
    <property type="protein sequence ID" value="CAI8861731.1"/>
    <property type="molecule type" value="Genomic_DNA"/>
</dbReference>
<accession>A0ABM9I386</accession>
<dbReference type="Gene3D" id="1.50.10.10">
    <property type="match status" value="1"/>
</dbReference>
<dbReference type="SUPFAM" id="SSF48208">
    <property type="entry name" value="Six-hairpin glycosidases"/>
    <property type="match status" value="1"/>
</dbReference>
<dbReference type="InterPro" id="IPR052047">
    <property type="entry name" value="GH94_Enzymes"/>
</dbReference>
<keyword evidence="1 6" id="KW-0328">Glycosyltransferase</keyword>
<evidence type="ECO:0000313" key="6">
    <source>
        <dbReference type="EMBL" id="CAI8861731.1"/>
    </source>
</evidence>
<evidence type="ECO:0000259" key="4">
    <source>
        <dbReference type="Pfam" id="PF06165"/>
    </source>
</evidence>
<dbReference type="Pfam" id="PF06165">
    <property type="entry name" value="GH94_b-supersand"/>
    <property type="match status" value="2"/>
</dbReference>
<evidence type="ECO:0000256" key="3">
    <source>
        <dbReference type="SAM" id="MobiDB-lite"/>
    </source>
</evidence>
<reference evidence="6 7" key="1">
    <citation type="submission" date="2023-03" db="EMBL/GenBank/DDBJ databases">
        <authorList>
            <person name="Pearce D."/>
        </authorList>
    </citation>
    <scope>NUCLEOTIDE SEQUENCE [LARGE SCALE GENOMIC DNA]</scope>
    <source>
        <strain evidence="6">Msz</strain>
    </source>
</reference>
<evidence type="ECO:0000256" key="2">
    <source>
        <dbReference type="ARBA" id="ARBA00022679"/>
    </source>
</evidence>
<dbReference type="Gene3D" id="2.60.420.10">
    <property type="entry name" value="Maltose phosphorylase, domain 3"/>
    <property type="match status" value="1"/>
</dbReference>
<dbReference type="SMART" id="SM01068">
    <property type="entry name" value="CBM_X"/>
    <property type="match status" value="2"/>
</dbReference>
<dbReference type="InterPro" id="IPR012341">
    <property type="entry name" value="6hp_glycosidase-like_sf"/>
</dbReference>
<dbReference type="RefSeq" id="WP_051331928.1">
    <property type="nucleotide sequence ID" value="NZ_OX458333.1"/>
</dbReference>
<dbReference type="InterPro" id="IPR033432">
    <property type="entry name" value="GH94_catalytic"/>
</dbReference>
<keyword evidence="2 6" id="KW-0808">Transferase</keyword>
<dbReference type="PANTHER" id="PTHR37469:SF2">
    <property type="entry name" value="CELLOBIONIC ACID PHOSPHORYLASE"/>
    <property type="match status" value="1"/>
</dbReference>
<dbReference type="PANTHER" id="PTHR37469">
    <property type="entry name" value="CELLOBIONIC ACID PHOSPHORYLASE-RELATED"/>
    <property type="match status" value="1"/>
</dbReference>
<dbReference type="Gene3D" id="2.70.98.40">
    <property type="entry name" value="Glycoside hydrolase, family 65, N-terminal domain"/>
    <property type="match status" value="2"/>
</dbReference>
<feature type="domain" description="Glycosyl hydrolase 94 supersandwich" evidence="4">
    <location>
        <begin position="494"/>
        <end position="756"/>
    </location>
</feature>
<keyword evidence="7" id="KW-1185">Reference proteome</keyword>
<feature type="region of interest" description="Disordered" evidence="3">
    <location>
        <begin position="1"/>
        <end position="20"/>
    </location>
</feature>
<dbReference type="InterPro" id="IPR037018">
    <property type="entry name" value="GH65_N"/>
</dbReference>